<gene>
    <name evidence="3" type="ORF">RhiirA1_457779</name>
    <name evidence="2" type="ORF">RhiirA5_413880</name>
</gene>
<organism evidence="2 5">
    <name type="scientific">Rhizophagus irregularis</name>
    <dbReference type="NCBI Taxonomy" id="588596"/>
    <lineage>
        <taxon>Eukaryota</taxon>
        <taxon>Fungi</taxon>
        <taxon>Fungi incertae sedis</taxon>
        <taxon>Mucoromycota</taxon>
        <taxon>Glomeromycotina</taxon>
        <taxon>Glomeromycetes</taxon>
        <taxon>Glomerales</taxon>
        <taxon>Glomeraceae</taxon>
        <taxon>Rhizophagus</taxon>
    </lineage>
</organism>
<dbReference type="VEuPathDB" id="FungiDB:FUN_017297"/>
<dbReference type="Proteomes" id="UP000232688">
    <property type="component" value="Unassembled WGS sequence"/>
</dbReference>
<dbReference type="AlphaFoldDB" id="A0A2N0PVC7"/>
<dbReference type="EMBL" id="LLXH01000360">
    <property type="protein sequence ID" value="PKC67963.1"/>
    <property type="molecule type" value="Genomic_DNA"/>
</dbReference>
<dbReference type="VEuPathDB" id="FungiDB:RhiirA1_457779"/>
<feature type="compositionally biased region" description="Polar residues" evidence="1">
    <location>
        <begin position="52"/>
        <end position="64"/>
    </location>
</feature>
<accession>A0A2N0PVC7</accession>
<reference evidence="2 5" key="2">
    <citation type="submission" date="2017-09" db="EMBL/GenBank/DDBJ databases">
        <title>Extensive intraspecific genome diversity in a model arbuscular mycorrhizal fungus.</title>
        <authorList>
            <person name="Chen E.C."/>
            <person name="Morin E."/>
            <person name="Beaudet D."/>
            <person name="Noel J."/>
            <person name="Ndikumana S."/>
            <person name="Charron P."/>
            <person name="St-Onge C."/>
            <person name="Giorgi J."/>
            <person name="Grigoriev I.V."/>
            <person name="Roux C."/>
            <person name="Martin F.M."/>
            <person name="Corradi N."/>
        </authorList>
    </citation>
    <scope>NUCLEOTIDE SEQUENCE [LARGE SCALE GENOMIC DNA]</scope>
    <source>
        <strain evidence="2 5">A5</strain>
    </source>
</reference>
<reference evidence="3 4" key="4">
    <citation type="submission" date="2017-10" db="EMBL/GenBank/DDBJ databases">
        <title>Genome analyses suggest a sexual origin of heterokaryosis in a supposedly ancient asexual fungus.</title>
        <authorList>
            <person name="Corradi N."/>
            <person name="Sedzielewska K."/>
            <person name="Noel J."/>
            <person name="Charron P."/>
            <person name="Farinelli L."/>
            <person name="Marton T."/>
            <person name="Kruger M."/>
            <person name="Pelin A."/>
            <person name="Brachmann A."/>
            <person name="Corradi N."/>
        </authorList>
    </citation>
    <scope>NUCLEOTIDE SEQUENCE [LARGE SCALE GENOMIC DNA]</scope>
    <source>
        <strain evidence="3 4">A1</strain>
    </source>
</reference>
<evidence type="ECO:0000313" key="5">
    <source>
        <dbReference type="Proteomes" id="UP000232722"/>
    </source>
</evidence>
<dbReference type="EMBL" id="LLXJ01000354">
    <property type="protein sequence ID" value="PKC10791.1"/>
    <property type="molecule type" value="Genomic_DNA"/>
</dbReference>
<reference evidence="3 4" key="3">
    <citation type="submission" date="2017-10" db="EMBL/GenBank/DDBJ databases">
        <title>Extensive intraspecific genome diversity in a model arbuscular mycorrhizal fungus.</title>
        <authorList>
            <person name="Chen E.C.H."/>
            <person name="Morin E."/>
            <person name="Baudet D."/>
            <person name="Noel J."/>
            <person name="Ndikumana S."/>
            <person name="Charron P."/>
            <person name="St-Onge C."/>
            <person name="Giorgi J."/>
            <person name="Grigoriev I.V."/>
            <person name="Roux C."/>
            <person name="Martin F.M."/>
            <person name="Corradi N."/>
        </authorList>
    </citation>
    <scope>NUCLEOTIDE SEQUENCE [LARGE SCALE GENOMIC DNA]</scope>
    <source>
        <strain evidence="3 4">A1</strain>
    </source>
</reference>
<evidence type="ECO:0000313" key="4">
    <source>
        <dbReference type="Proteomes" id="UP000232688"/>
    </source>
</evidence>
<dbReference type="Proteomes" id="UP000232722">
    <property type="component" value="Unassembled WGS sequence"/>
</dbReference>
<name>A0A2N0PVC7_9GLOM</name>
<proteinExistence type="predicted"/>
<feature type="region of interest" description="Disordered" evidence="1">
    <location>
        <begin position="52"/>
        <end position="74"/>
    </location>
</feature>
<evidence type="ECO:0000313" key="3">
    <source>
        <dbReference type="EMBL" id="PKC67963.1"/>
    </source>
</evidence>
<comment type="caution">
    <text evidence="2">The sequence shown here is derived from an EMBL/GenBank/DDBJ whole genome shotgun (WGS) entry which is preliminary data.</text>
</comment>
<protein>
    <submittedName>
        <fullName evidence="2">Uncharacterized protein</fullName>
    </submittedName>
</protein>
<evidence type="ECO:0000313" key="2">
    <source>
        <dbReference type="EMBL" id="PKC10791.1"/>
    </source>
</evidence>
<evidence type="ECO:0000256" key="1">
    <source>
        <dbReference type="SAM" id="MobiDB-lite"/>
    </source>
</evidence>
<reference evidence="2 5" key="1">
    <citation type="submission" date="2016-04" db="EMBL/GenBank/DDBJ databases">
        <title>Genome analyses suggest a sexual origin of heterokaryosis in a supposedly ancient asexual fungus.</title>
        <authorList>
            <person name="Ropars J."/>
            <person name="Sedzielewska K."/>
            <person name="Noel J."/>
            <person name="Charron P."/>
            <person name="Farinelli L."/>
            <person name="Marton T."/>
            <person name="Kruger M."/>
            <person name="Pelin A."/>
            <person name="Brachmann A."/>
            <person name="Corradi N."/>
        </authorList>
    </citation>
    <scope>NUCLEOTIDE SEQUENCE [LARGE SCALE GENOMIC DNA]</scope>
    <source>
        <strain evidence="2 5">A5</strain>
    </source>
</reference>
<sequence length="74" mass="8154">MSDGKNETCVEPCINDYILRQDPQVSPLGCYVFNNNSSIDTFNGLATLNNPSTSPELPNSNSNGCHHRNIELIE</sequence>